<dbReference type="Gene3D" id="6.10.140.2150">
    <property type="match status" value="1"/>
</dbReference>
<evidence type="ECO:0000256" key="8">
    <source>
        <dbReference type="ARBA" id="ARBA00022919"/>
    </source>
</evidence>
<evidence type="ECO:0000256" key="9">
    <source>
        <dbReference type="ARBA" id="ARBA00022989"/>
    </source>
</evidence>
<dbReference type="GO" id="GO:0019752">
    <property type="term" value="P:carboxylic acid metabolic process"/>
    <property type="evidence" value="ECO:0007669"/>
    <property type="project" value="InterPro"/>
</dbReference>
<dbReference type="InterPro" id="IPR015424">
    <property type="entry name" value="PyrdxlP-dep_Trfase"/>
</dbReference>
<evidence type="ECO:0000256" key="6">
    <source>
        <dbReference type="ARBA" id="ARBA00022824"/>
    </source>
</evidence>
<dbReference type="Gene3D" id="3.40.640.10">
    <property type="entry name" value="Type I PLP-dependent aspartate aminotransferase-like (Major domain)"/>
    <property type="match status" value="1"/>
</dbReference>
<keyword evidence="10" id="KW-0443">Lipid metabolism</keyword>
<evidence type="ECO:0000313" key="14">
    <source>
        <dbReference type="EMBL" id="CAB4553608.1"/>
    </source>
</evidence>
<dbReference type="GO" id="GO:0030149">
    <property type="term" value="P:sphingolipid catabolic process"/>
    <property type="evidence" value="ECO:0007669"/>
    <property type="project" value="TreeGrafter"/>
</dbReference>
<dbReference type="InterPro" id="IPR015422">
    <property type="entry name" value="PyrdxlP-dep_Trfase_small"/>
</dbReference>
<dbReference type="FunFam" id="3.40.640.10:FF:000020">
    <property type="entry name" value="sphingosine-1-phosphate lyase 1"/>
    <property type="match status" value="1"/>
</dbReference>
<keyword evidence="11" id="KW-0472">Membrane</keyword>
<comment type="subcellular location">
    <subcellularLocation>
        <location evidence="2">Endoplasmic reticulum membrane</location>
        <topology evidence="2">Single-pass membrane protein</topology>
    </subcellularLocation>
</comment>
<dbReference type="Gene3D" id="3.90.1150.10">
    <property type="entry name" value="Aspartate Aminotransferase, domain 1"/>
    <property type="match status" value="1"/>
</dbReference>
<keyword evidence="6" id="KW-0256">Endoplasmic reticulum</keyword>
<evidence type="ECO:0000256" key="7">
    <source>
        <dbReference type="ARBA" id="ARBA00022898"/>
    </source>
</evidence>
<dbReference type="Pfam" id="PF00282">
    <property type="entry name" value="Pyridoxal_deC"/>
    <property type="match status" value="1"/>
</dbReference>
<dbReference type="GO" id="GO:0030170">
    <property type="term" value="F:pyridoxal phosphate binding"/>
    <property type="evidence" value="ECO:0007669"/>
    <property type="project" value="InterPro"/>
</dbReference>
<dbReference type="InterPro" id="IPR002129">
    <property type="entry name" value="PyrdxlP-dep_de-COase"/>
</dbReference>
<keyword evidence="7" id="KW-0663">Pyridoxal phosphate</keyword>
<evidence type="ECO:0000256" key="1">
    <source>
        <dbReference type="ARBA" id="ARBA00001933"/>
    </source>
</evidence>
<evidence type="ECO:0000256" key="4">
    <source>
        <dbReference type="ARBA" id="ARBA00004991"/>
    </source>
</evidence>
<organism evidence="14">
    <name type="scientific">freshwater metagenome</name>
    <dbReference type="NCBI Taxonomy" id="449393"/>
    <lineage>
        <taxon>unclassified sequences</taxon>
        <taxon>metagenomes</taxon>
        <taxon>ecological metagenomes</taxon>
    </lineage>
</organism>
<dbReference type="PANTHER" id="PTHR42735">
    <property type="match status" value="1"/>
</dbReference>
<dbReference type="GO" id="GO:0005789">
    <property type="term" value="C:endoplasmic reticulum membrane"/>
    <property type="evidence" value="ECO:0007669"/>
    <property type="project" value="UniProtKB-SubCell"/>
</dbReference>
<dbReference type="InterPro" id="IPR050477">
    <property type="entry name" value="GrpII_AminoAcid_Decarb"/>
</dbReference>
<evidence type="ECO:0000256" key="11">
    <source>
        <dbReference type="ARBA" id="ARBA00023136"/>
    </source>
</evidence>
<keyword evidence="5" id="KW-0812">Transmembrane</keyword>
<accession>A0A6J6CV48</accession>
<keyword evidence="8" id="KW-0746">Sphingolipid metabolism</keyword>
<reference evidence="14" key="1">
    <citation type="submission" date="2020-05" db="EMBL/GenBank/DDBJ databases">
        <authorList>
            <person name="Chiriac C."/>
            <person name="Salcher M."/>
            <person name="Ghai R."/>
            <person name="Kavagutti S V."/>
        </authorList>
    </citation>
    <scope>NUCLEOTIDE SEQUENCE</scope>
</reference>
<proteinExistence type="inferred from homology"/>
<comment type="cofactor">
    <cofactor evidence="1">
        <name>pyridoxal 5'-phosphate</name>
        <dbReference type="ChEBI" id="CHEBI:597326"/>
    </cofactor>
</comment>
<keyword evidence="12" id="KW-0456">Lyase</keyword>
<dbReference type="PANTHER" id="PTHR42735:SF6">
    <property type="entry name" value="SPHINGOSINE-1-PHOSPHATE LYASE 1"/>
    <property type="match status" value="1"/>
</dbReference>
<gene>
    <name evidence="14" type="ORF">UFOPK1493_01253</name>
</gene>
<dbReference type="EMBL" id="CAEZSR010000035">
    <property type="protein sequence ID" value="CAB4553608.1"/>
    <property type="molecule type" value="Genomic_DNA"/>
</dbReference>
<comment type="pathway">
    <text evidence="3">Lipid metabolism; sphingolipid metabolism.</text>
</comment>
<comment type="similarity">
    <text evidence="13">Belongs to the group II decarboxylase family. Sphingosine-1-phosphate lyase subfamily.</text>
</comment>
<evidence type="ECO:0000256" key="5">
    <source>
        <dbReference type="ARBA" id="ARBA00022692"/>
    </source>
</evidence>
<evidence type="ECO:0000256" key="12">
    <source>
        <dbReference type="ARBA" id="ARBA00023239"/>
    </source>
</evidence>
<protein>
    <submittedName>
        <fullName evidence="14">Unannotated protein</fullName>
    </submittedName>
</protein>
<dbReference type="AlphaFoldDB" id="A0A6J6CV48"/>
<evidence type="ECO:0000256" key="3">
    <source>
        <dbReference type="ARBA" id="ARBA00004760"/>
    </source>
</evidence>
<comment type="pathway">
    <text evidence="4">Sphingolipid metabolism.</text>
</comment>
<sequence length="460" mass="49767">MGLYPYADRYPVAREMPHHGRSRDEVLAEIREMSTAEDAVAHEGRISGSIYSGDEEHYAFLNEVFGHYSHANVIQRDMYPSATRFEAEIIAMTAGLMHAPDPIGVLTSGGTESLMNPLLAYREWGRERGITEPNVVLPETAHPALHKGAHYFGIEMRVAEVTDRYVADMDSVRSLVDDRTIALVGSAGTYPHGLVDPIGELSDLAVERGVNLHVDGCLGGFVLCWAEELGVDAPVFDFRLPGVTSISADTHKYGFGLKGSSVLLYRTAEMRRRQYFIMPDWSGGNYTSPGMSGSRSGGIIAAAWAAMVTLGREGYLAIAADIFRTAARLREVIGEHPELRVLGEPTFNVAFAAATAEQSGGEPIDIFHVNDALAAKRWRMNGLQHPPALHFCVTRPNTAPGVIDQFAADLHEAVGYARERRGTSPRSGATYGAGGASIPREKVAAGIAGWLDATHALPPA</sequence>
<keyword evidence="9" id="KW-1133">Transmembrane helix</keyword>
<dbReference type="InterPro" id="IPR015421">
    <property type="entry name" value="PyrdxlP-dep_Trfase_major"/>
</dbReference>
<dbReference type="GO" id="GO:0008117">
    <property type="term" value="F:sphinganine-1-phosphate aldolase activity"/>
    <property type="evidence" value="ECO:0007669"/>
    <property type="project" value="TreeGrafter"/>
</dbReference>
<evidence type="ECO:0000256" key="10">
    <source>
        <dbReference type="ARBA" id="ARBA00023098"/>
    </source>
</evidence>
<evidence type="ECO:0000256" key="13">
    <source>
        <dbReference type="ARBA" id="ARBA00038302"/>
    </source>
</evidence>
<name>A0A6J6CV48_9ZZZZ</name>
<dbReference type="SUPFAM" id="SSF53383">
    <property type="entry name" value="PLP-dependent transferases"/>
    <property type="match status" value="1"/>
</dbReference>
<evidence type="ECO:0000256" key="2">
    <source>
        <dbReference type="ARBA" id="ARBA00004389"/>
    </source>
</evidence>